<keyword evidence="3" id="KW-1185">Reference proteome</keyword>
<reference evidence="2" key="1">
    <citation type="submission" date="2023-04" db="EMBL/GenBank/DDBJ databases">
        <authorList>
            <consortium name="ELIXIR-Norway"/>
        </authorList>
    </citation>
    <scope>NUCLEOTIDE SEQUENCE [LARGE SCALE GENOMIC DNA]</scope>
</reference>
<evidence type="ECO:0000313" key="2">
    <source>
        <dbReference type="EMBL" id="CAI9155294.1"/>
    </source>
</evidence>
<feature type="compositionally biased region" description="Low complexity" evidence="1">
    <location>
        <begin position="12"/>
        <end position="23"/>
    </location>
</feature>
<feature type="region of interest" description="Disordered" evidence="1">
    <location>
        <begin position="1"/>
        <end position="42"/>
    </location>
</feature>
<name>A0ABN8Y660_RANTA</name>
<evidence type="ECO:0000313" key="3">
    <source>
        <dbReference type="Proteomes" id="UP001176941"/>
    </source>
</evidence>
<sequence length="211" mass="21050">MLAGTLPPSPGPSRRLLASSPRSQRGSAAGADPSPLPAAGSSAGLVAPCRVLSAPPNLAPSLSQEPPFESAHAAPNLIGCGCRTRGNEGGVGRARATEGGAGELEAGTGTRGSPGRSWEPGGVATGPAHRSCCDRTRSAPSPTPEGAGRQGPRGACWESEFQTLREACPEAAARVQASPGARRVSLGVELSRPPQPTLGHSSSVLGGIPPH</sequence>
<protein>
    <submittedName>
        <fullName evidence="2">Uncharacterized protein</fullName>
    </submittedName>
</protein>
<dbReference type="EMBL" id="OX459948">
    <property type="protein sequence ID" value="CAI9155294.1"/>
    <property type="molecule type" value="Genomic_DNA"/>
</dbReference>
<feature type="compositionally biased region" description="Low complexity" evidence="1">
    <location>
        <begin position="93"/>
        <end position="108"/>
    </location>
</feature>
<proteinExistence type="predicted"/>
<evidence type="ECO:0000256" key="1">
    <source>
        <dbReference type="SAM" id="MobiDB-lite"/>
    </source>
</evidence>
<feature type="region of interest" description="Disordered" evidence="1">
    <location>
        <begin position="175"/>
        <end position="211"/>
    </location>
</feature>
<dbReference type="Proteomes" id="UP001176941">
    <property type="component" value="Chromosome 12"/>
</dbReference>
<organism evidence="2 3">
    <name type="scientific">Rangifer tarandus platyrhynchus</name>
    <name type="common">Svalbard reindeer</name>
    <dbReference type="NCBI Taxonomy" id="3082113"/>
    <lineage>
        <taxon>Eukaryota</taxon>
        <taxon>Metazoa</taxon>
        <taxon>Chordata</taxon>
        <taxon>Craniata</taxon>
        <taxon>Vertebrata</taxon>
        <taxon>Euteleostomi</taxon>
        <taxon>Mammalia</taxon>
        <taxon>Eutheria</taxon>
        <taxon>Laurasiatheria</taxon>
        <taxon>Artiodactyla</taxon>
        <taxon>Ruminantia</taxon>
        <taxon>Pecora</taxon>
        <taxon>Cervidae</taxon>
        <taxon>Odocoileinae</taxon>
        <taxon>Rangifer</taxon>
    </lineage>
</organism>
<accession>A0ABN8Y660</accession>
<gene>
    <name evidence="2" type="ORF">MRATA1EN1_LOCUS4256</name>
</gene>
<feature type="region of interest" description="Disordered" evidence="1">
    <location>
        <begin position="87"/>
        <end position="154"/>
    </location>
</feature>